<evidence type="ECO:0000313" key="3">
    <source>
        <dbReference type="Proteomes" id="UP000027361"/>
    </source>
</evidence>
<dbReference type="Proteomes" id="UP000027361">
    <property type="component" value="Unassembled WGS sequence"/>
</dbReference>
<accession>A0A066VRI8</accession>
<dbReference type="InParanoid" id="A0A066VRI8"/>
<dbReference type="AlphaFoldDB" id="A0A066VRI8"/>
<gene>
    <name evidence="2" type="ORF">K437DRAFT_257706</name>
</gene>
<feature type="region of interest" description="Disordered" evidence="1">
    <location>
        <begin position="312"/>
        <end position="336"/>
    </location>
</feature>
<feature type="region of interest" description="Disordered" evidence="1">
    <location>
        <begin position="31"/>
        <end position="59"/>
    </location>
</feature>
<proteinExistence type="predicted"/>
<name>A0A066VRI8_TILAU</name>
<evidence type="ECO:0000256" key="1">
    <source>
        <dbReference type="SAM" id="MobiDB-lite"/>
    </source>
</evidence>
<dbReference type="HOGENOM" id="CLU_624360_0_0_1"/>
<sequence length="439" mass="47850">MPAAAVELTRTSTSSTDERLVAAAVTFTLSDRSSSAPSAAGDAINTATAHQDDSWSSTDRLPFISESRFNSLTHDASGRPQGIGREDDSSDMSATGSIVELANTSASVSGSAEMVRERTVSAGSPFGRRIIDLTHDDSAEQLPQGRSDERGYAPREAESDEEGNIHEDGMGEGTMDDMTHDQTGVTGTANEENSIYLPQDPERIAEICRFDVGIERGLPGAESWKGGVRQALQALKRQLQPDSSKQLPPCSRKRRLLDMPLPPPVARRECVRLQRLAELSNPGAMTRRALQAEHNLSKARRETRRLHIPKAFRTGPTHPEFDLLDPHTHDSDRLGADPISAAQSTAKRSANASAATSDFVQHDARGYHTIWSPFADDDRSLLDDASGRDTQLKLWQATVQVGDLARSTSTIITNYSKSAKASLQEMCREAEGFDWMYTS</sequence>
<reference evidence="2 3" key="1">
    <citation type="submission" date="2014-05" db="EMBL/GenBank/DDBJ databases">
        <title>Draft genome sequence of a rare smut relative, Tilletiaria anomala UBC 951.</title>
        <authorList>
            <consortium name="DOE Joint Genome Institute"/>
            <person name="Toome M."/>
            <person name="Kuo A."/>
            <person name="Henrissat B."/>
            <person name="Lipzen A."/>
            <person name="Tritt A."/>
            <person name="Yoshinaga Y."/>
            <person name="Zane M."/>
            <person name="Barry K."/>
            <person name="Grigoriev I.V."/>
            <person name="Spatafora J.W."/>
            <person name="Aimea M.C."/>
        </authorList>
    </citation>
    <scope>NUCLEOTIDE SEQUENCE [LARGE SCALE GENOMIC DNA]</scope>
    <source>
        <strain evidence="2 3">UBC 951</strain>
    </source>
</reference>
<comment type="caution">
    <text evidence="2">The sequence shown here is derived from an EMBL/GenBank/DDBJ whole genome shotgun (WGS) entry which is preliminary data.</text>
</comment>
<dbReference type="GeneID" id="25264764"/>
<dbReference type="RefSeq" id="XP_013242192.1">
    <property type="nucleotide sequence ID" value="XM_013386738.1"/>
</dbReference>
<feature type="region of interest" description="Disordered" evidence="1">
    <location>
        <begin position="238"/>
        <end position="261"/>
    </location>
</feature>
<keyword evidence="3" id="KW-1185">Reference proteome</keyword>
<organism evidence="2 3">
    <name type="scientific">Tilletiaria anomala (strain ATCC 24038 / CBS 436.72 / UBC 951)</name>
    <dbReference type="NCBI Taxonomy" id="1037660"/>
    <lineage>
        <taxon>Eukaryota</taxon>
        <taxon>Fungi</taxon>
        <taxon>Dikarya</taxon>
        <taxon>Basidiomycota</taxon>
        <taxon>Ustilaginomycotina</taxon>
        <taxon>Exobasidiomycetes</taxon>
        <taxon>Georgefischeriales</taxon>
        <taxon>Tilletiariaceae</taxon>
        <taxon>Tilletiaria</taxon>
    </lineage>
</organism>
<evidence type="ECO:0000313" key="2">
    <source>
        <dbReference type="EMBL" id="KDN42858.1"/>
    </source>
</evidence>
<feature type="compositionally biased region" description="Basic and acidic residues" evidence="1">
    <location>
        <begin position="146"/>
        <end position="169"/>
    </location>
</feature>
<protein>
    <submittedName>
        <fullName evidence="2">Uncharacterized protein</fullName>
    </submittedName>
</protein>
<feature type="compositionally biased region" description="Basic and acidic residues" evidence="1">
    <location>
        <begin position="319"/>
        <end position="335"/>
    </location>
</feature>
<dbReference type="EMBL" id="JMSN01000066">
    <property type="protein sequence ID" value="KDN42858.1"/>
    <property type="molecule type" value="Genomic_DNA"/>
</dbReference>
<feature type="compositionally biased region" description="Polar residues" evidence="1">
    <location>
        <begin position="45"/>
        <end position="59"/>
    </location>
</feature>
<feature type="region of interest" description="Disordered" evidence="1">
    <location>
        <begin position="71"/>
        <end position="93"/>
    </location>
</feature>
<feature type="region of interest" description="Disordered" evidence="1">
    <location>
        <begin position="134"/>
        <end position="186"/>
    </location>
</feature>